<evidence type="ECO:0000313" key="2">
    <source>
        <dbReference type="Proteomes" id="UP000033035"/>
    </source>
</evidence>
<name>A0A0F5JN70_9BACT</name>
<accession>A0A0F5JN70</accession>
<keyword evidence="2" id="KW-1185">Reference proteome</keyword>
<dbReference type="STRING" id="1203610.HMPREF1536_00768"/>
<proteinExistence type="predicted"/>
<dbReference type="PROSITE" id="PS51257">
    <property type="entry name" value="PROKAR_LIPOPROTEIN"/>
    <property type="match status" value="1"/>
</dbReference>
<dbReference type="Proteomes" id="UP000033035">
    <property type="component" value="Unassembled WGS sequence"/>
</dbReference>
<dbReference type="EMBL" id="AQHW01000005">
    <property type="protein sequence ID" value="KKB59228.1"/>
    <property type="molecule type" value="Genomic_DNA"/>
</dbReference>
<dbReference type="HOGENOM" id="CLU_1293295_0_0_10"/>
<comment type="caution">
    <text evidence="1">The sequence shown here is derived from an EMBL/GenBank/DDBJ whole genome shotgun (WGS) entry which is preliminary data.</text>
</comment>
<gene>
    <name evidence="1" type="ORF">HMPREF1536_00768</name>
</gene>
<evidence type="ECO:0008006" key="3">
    <source>
        <dbReference type="Google" id="ProtNLM"/>
    </source>
</evidence>
<reference evidence="1 2" key="1">
    <citation type="submission" date="2013-04" db="EMBL/GenBank/DDBJ databases">
        <title>The Genome Sequence of Parabacteroides gordonii DSM 23371.</title>
        <authorList>
            <consortium name="The Broad Institute Genomics Platform"/>
            <person name="Earl A."/>
            <person name="Ward D."/>
            <person name="Feldgarden M."/>
            <person name="Gevers D."/>
            <person name="Martens E."/>
            <person name="Sakamoto M."/>
            <person name="Benno Y."/>
            <person name="Suzuki N."/>
            <person name="Matsunaga N."/>
            <person name="Koshihara K."/>
            <person name="Seki M."/>
            <person name="Komiya H."/>
            <person name="Walker B."/>
            <person name="Young S."/>
            <person name="Zeng Q."/>
            <person name="Gargeya S."/>
            <person name="Fitzgerald M."/>
            <person name="Haas B."/>
            <person name="Abouelleil A."/>
            <person name="Allen A.W."/>
            <person name="Alvarado L."/>
            <person name="Arachchi H.M."/>
            <person name="Berlin A.M."/>
            <person name="Chapman S.B."/>
            <person name="Gainer-Dewar J."/>
            <person name="Goldberg J."/>
            <person name="Griggs A."/>
            <person name="Gujja S."/>
            <person name="Hansen M."/>
            <person name="Howarth C."/>
            <person name="Imamovic A."/>
            <person name="Ireland A."/>
            <person name="Larimer J."/>
            <person name="McCowan C."/>
            <person name="Murphy C."/>
            <person name="Pearson M."/>
            <person name="Poon T.W."/>
            <person name="Priest M."/>
            <person name="Roberts A."/>
            <person name="Saif S."/>
            <person name="Shea T."/>
            <person name="Sisk P."/>
            <person name="Sykes S."/>
            <person name="Wortman J."/>
            <person name="Nusbaum C."/>
            <person name="Birren B."/>
        </authorList>
    </citation>
    <scope>NUCLEOTIDE SEQUENCE [LARGE SCALE GENOMIC DNA]</scope>
    <source>
        <strain evidence="1 2">MS-1</strain>
    </source>
</reference>
<evidence type="ECO:0000313" key="1">
    <source>
        <dbReference type="EMBL" id="KKB59228.1"/>
    </source>
</evidence>
<dbReference type="RefSeq" id="WP_028727043.1">
    <property type="nucleotide sequence ID" value="NZ_AUAE01000011.1"/>
</dbReference>
<dbReference type="PATRIC" id="fig|1203610.3.peg.790"/>
<organism evidence="1 2">
    <name type="scientific">Parabacteroides gordonii MS-1 = DSM 23371</name>
    <dbReference type="NCBI Taxonomy" id="1203610"/>
    <lineage>
        <taxon>Bacteria</taxon>
        <taxon>Pseudomonadati</taxon>
        <taxon>Bacteroidota</taxon>
        <taxon>Bacteroidia</taxon>
        <taxon>Bacteroidales</taxon>
        <taxon>Tannerellaceae</taxon>
        <taxon>Parabacteroides</taxon>
    </lineage>
</organism>
<sequence>MRIKNWLLFLMIPVIGTGCATMDPASRTIVGSQVGMLAGTVTGAVIGHSIGGYRGEAIGSFVGSVGGTVVGAAAASSQNQRNNGYTQRNEGRIYQSSYVVIEDIYLEDRNGNQMIDAGETCRISFIIRNDGQKTVYSIEPVVKAESGTKYLKLSNPAIIREIRPNGRVSYTITVYAGPKLKSGEAAFSIRLKDSNGYLTEKETFRVPTRASYK</sequence>
<protein>
    <recommendedName>
        <fullName evidence="3">Glycine zipper domain-containing protein</fullName>
    </recommendedName>
</protein>
<dbReference type="AlphaFoldDB" id="A0A0F5JN70"/>